<feature type="region of interest" description="Disordered" evidence="8">
    <location>
        <begin position="1744"/>
        <end position="1791"/>
    </location>
</feature>
<dbReference type="Proteomes" id="UP000838756">
    <property type="component" value="Unassembled WGS sequence"/>
</dbReference>
<feature type="compositionally biased region" description="Basic and acidic residues" evidence="8">
    <location>
        <begin position="13"/>
        <end position="30"/>
    </location>
</feature>
<dbReference type="OrthoDB" id="20872at2759"/>
<dbReference type="FunFam" id="2.60.220.30:FF:000009">
    <property type="entry name" value="Ankyrin 2, isoform G"/>
    <property type="match status" value="1"/>
</dbReference>
<dbReference type="Pfam" id="PF00791">
    <property type="entry name" value="ZU5"/>
    <property type="match status" value="1"/>
</dbReference>
<feature type="compositionally biased region" description="Basic residues" evidence="8">
    <location>
        <begin position="1777"/>
        <end position="1791"/>
    </location>
</feature>
<reference evidence="10" key="1">
    <citation type="submission" date="2022-03" db="EMBL/GenBank/DDBJ databases">
        <authorList>
            <person name="Lindestad O."/>
        </authorList>
    </citation>
    <scope>NUCLEOTIDE SEQUENCE</scope>
</reference>
<dbReference type="Gene3D" id="1.20.120.20">
    <property type="entry name" value="Apolipoprotein"/>
    <property type="match status" value="1"/>
</dbReference>
<evidence type="ECO:0000256" key="1">
    <source>
        <dbReference type="ARBA" id="ARBA00004370"/>
    </source>
</evidence>
<feature type="region of interest" description="Disordered" evidence="8">
    <location>
        <begin position="1"/>
        <end position="32"/>
    </location>
</feature>
<feature type="region of interest" description="Disordered" evidence="8">
    <location>
        <begin position="1624"/>
        <end position="1644"/>
    </location>
</feature>
<sequence length="1791" mass="200721">MGVVKNQNKKNKAKDVKKDLDAKQKKDEGKVKKKKRVSCLQCFKSPDDGGLEGKYRVAAPELMQDTFMSDSEDEGGEVECPIQQQQQYRYMNSEAGTLNRARPLEDSVTDGHLWPSNNDSRVATIERQPLDIGFLVSFVVDARGGAMKAKRRGGVRIIVPPAACAAPTRVTCRAATRRAPVAAPPPLMEGEALASRLLELQPQGAKFLGPVIIEVPIFTASCPEREIVILRSDTGETWQDHYLHNNDNPMIQEALTRERQDHGNSGESLGEAGERVTRIITCDFPHYLAVVSRVRQEVHIIGPEGGTISSAHIPQVQALFPPQALTKRIRVGLQAHGANNTLCRRVLPRHAAVSPVLTVEPRRRKFHRSITLTAPLPHPADQKVSSSYQPAQFWLMNCQNVSDATKLATELYREMLLVPFEVRIVVLGKRLDALEGRLLVLYITDRYAYDTLLHQEHYTEVAHSTSVRFLDSKPVYLEFSGNLVPVTKSGTQPNFIFEAFKDNRVEFTVRVKHHEENPSGRIYFMNEPKVAKGEQSPNPACVLDVSLPERIAPRAAKSHLDCLNLDQSGFDALKDELSFHWGDHNHSINPPAIPEDEPLQLNGHDKTIANGDVKYPTKDTEEKDTKPHVNGDTLHVDSNKTKATFDSDEDKTPMNTLEKGKKKPEGGSFLGGLADKVKNVFSHSDDKDNDSKESSPKPQPKPRESKEKTPPKPAPRIINEDILEKVEDMFKDVRQKPHIKDDDDINSQVYSTKLIVDEEDPKDTRITTEEVYHQYQHMQPVETPLHCKTTDPFQFYDDCCKGKFKKGEKHSHEETSNLADRIEQVKFTTHETLQEIADGPQRELQDALNKAKNENGNVQQQTNEIQENIIVKSENIKNDLISKEEKLKSNVQDDEVRLNDAFYNKLDDVSKTVIKVQDDLNDKDYDFLDTAHMSLDDSKKKLTDKVHLVDFAAIERGEQMKLSGQEKISQMGKSFEYAVDDVHTQAQDKTNSDSNNINDLKLEAEREVESIKNSLNEKASDAKENIKNNVNNVKKETEEIIEKAKLATNEKINEVNESIEVVKEKGKKAKSKAEKKSKDGKNFFTGLVHNIFGEKDKIEDEVKGKVAEGKKSAKEAARQASEAKDNLEDNIARENERIRQETETFLQSAKDEKDVFVKTVQEKKDDVIQIAQEKSEEIANGIQNKKDELIHSGQGKTEEFIKNVEDKSNNLVQDAHSIAQKGVTGVQDKTDELKCHVQDKTDEIIKNVESKKEHLVESTKDATENAITDIQNNKDELVKSAKDTTENAVNCVKDKKNELIQNAKHTVHFAQEKTNELLESGRDKKDGILNDVQHEKDILLKNTQDIVKNGQDKKDELIQTAESVTEKVIGSVYEKKGEMKQKAQAQTEDIVQLVTGQQEKLAKSAENKSEECTESIKDKAGDVVKNVEDKQNEVTQSVQNTKKQLEDFLSNEKNEFETALHHKIAGADEALRDTKAGIETAILDKKNKLTNAKNAVQFEAEDRLSRIIQEAEQTTDEIKRTAEDTINAAADKKIKVEAKMANKVNDIKDCGKEKIERVKNVASEKANELQKSAKESFVHVQDSASSAFDQVESAATDKVNEAKDTYEDLHSSARDTFADFRDDVQGLESSAQDTLHSFQSSAGNTFDSLDESVREFMGGTQNTASKTEENAKQLFGNAQDTFEGFQLAAGNKLEDIKGSVKDRLEEADERLEKTKENVKDGVRETDEAVADTLANEADKFTSSLNDLGNSVFGRSGKGLLKDSSTKLLESEKTQSSPHKKSSGIPKLKRKK</sequence>
<protein>
    <submittedName>
        <fullName evidence="10">Jg16774 protein</fullName>
    </submittedName>
</protein>
<feature type="domain" description="ZU5" evidence="9">
    <location>
        <begin position="295"/>
        <end position="421"/>
    </location>
</feature>
<dbReference type="InterPro" id="IPR000906">
    <property type="entry name" value="ZU5_dom"/>
</dbReference>
<feature type="region of interest" description="Disordered" evidence="8">
    <location>
        <begin position="594"/>
        <end position="718"/>
    </location>
</feature>
<evidence type="ECO:0000313" key="11">
    <source>
        <dbReference type="Proteomes" id="UP000838756"/>
    </source>
</evidence>
<evidence type="ECO:0000259" key="9">
    <source>
        <dbReference type="PROSITE" id="PS51145"/>
    </source>
</evidence>
<organism evidence="10 11">
    <name type="scientific">Pararge aegeria aegeria</name>
    <dbReference type="NCBI Taxonomy" id="348720"/>
    <lineage>
        <taxon>Eukaryota</taxon>
        <taxon>Metazoa</taxon>
        <taxon>Ecdysozoa</taxon>
        <taxon>Arthropoda</taxon>
        <taxon>Hexapoda</taxon>
        <taxon>Insecta</taxon>
        <taxon>Pterygota</taxon>
        <taxon>Neoptera</taxon>
        <taxon>Endopterygota</taxon>
        <taxon>Lepidoptera</taxon>
        <taxon>Glossata</taxon>
        <taxon>Ditrysia</taxon>
        <taxon>Papilionoidea</taxon>
        <taxon>Nymphalidae</taxon>
        <taxon>Satyrinae</taxon>
        <taxon>Satyrini</taxon>
        <taxon>Parargina</taxon>
        <taxon>Pararge</taxon>
    </lineage>
</organism>
<feature type="compositionally biased region" description="Basic and acidic residues" evidence="8">
    <location>
        <begin position="615"/>
        <end position="645"/>
    </location>
</feature>
<evidence type="ECO:0000313" key="10">
    <source>
        <dbReference type="EMBL" id="CAH2232965.1"/>
    </source>
</evidence>
<keyword evidence="3" id="KW-0963">Cytoplasm</keyword>
<accession>A0A8S4RBV1</accession>
<dbReference type="GO" id="GO:0005737">
    <property type="term" value="C:cytoplasm"/>
    <property type="evidence" value="ECO:0007669"/>
    <property type="project" value="UniProtKB-SubCell"/>
</dbReference>
<dbReference type="InterPro" id="IPR051165">
    <property type="entry name" value="Multifunctional_ANK_Repeat"/>
</dbReference>
<dbReference type="Gene3D" id="2.60.220.30">
    <property type="match status" value="2"/>
</dbReference>
<evidence type="ECO:0000256" key="3">
    <source>
        <dbReference type="ARBA" id="ARBA00022490"/>
    </source>
</evidence>
<keyword evidence="4" id="KW-0677">Repeat</keyword>
<evidence type="ECO:0000256" key="2">
    <source>
        <dbReference type="ARBA" id="ARBA00004496"/>
    </source>
</evidence>
<keyword evidence="5" id="KW-0040">ANK repeat</keyword>
<feature type="domain" description="ZU5" evidence="9">
    <location>
        <begin position="134"/>
        <end position="293"/>
    </location>
</feature>
<feature type="coiled-coil region" evidence="7">
    <location>
        <begin position="841"/>
        <end position="868"/>
    </location>
</feature>
<dbReference type="InterPro" id="IPR040745">
    <property type="entry name" value="Ankyrin_UPA"/>
</dbReference>
<dbReference type="EMBL" id="CAKXAJ010024927">
    <property type="protein sequence ID" value="CAH2232965.1"/>
    <property type="molecule type" value="Genomic_DNA"/>
</dbReference>
<feature type="coiled-coil region" evidence="7">
    <location>
        <begin position="1697"/>
        <end position="1724"/>
    </location>
</feature>
<feature type="compositionally biased region" description="Polar residues" evidence="8">
    <location>
        <begin position="1627"/>
        <end position="1644"/>
    </location>
</feature>
<dbReference type="PROSITE" id="PS51145">
    <property type="entry name" value="ZU5"/>
    <property type="match status" value="2"/>
</dbReference>
<dbReference type="SMART" id="SM00218">
    <property type="entry name" value="ZU5"/>
    <property type="match status" value="1"/>
</dbReference>
<feature type="compositionally biased region" description="Basic and acidic residues" evidence="8">
    <location>
        <begin position="675"/>
        <end position="710"/>
    </location>
</feature>
<feature type="coiled-coil region" evidence="7">
    <location>
        <begin position="997"/>
        <end position="1050"/>
    </location>
</feature>
<keyword evidence="11" id="KW-1185">Reference proteome</keyword>
<gene>
    <name evidence="10" type="primary">jg16774</name>
    <name evidence="10" type="ORF">PAEG_LOCUS11128</name>
</gene>
<feature type="compositionally biased region" description="Basic and acidic residues" evidence="8">
    <location>
        <begin position="1759"/>
        <end position="1772"/>
    </location>
</feature>
<keyword evidence="6" id="KW-0472">Membrane</keyword>
<name>A0A8S4RBV1_9NEOP</name>
<evidence type="ECO:0000256" key="6">
    <source>
        <dbReference type="ARBA" id="ARBA00023136"/>
    </source>
</evidence>
<proteinExistence type="predicted"/>
<dbReference type="Gene3D" id="2.60.40.2660">
    <property type="match status" value="1"/>
</dbReference>
<dbReference type="GO" id="GO:0016020">
    <property type="term" value="C:membrane"/>
    <property type="evidence" value="ECO:0007669"/>
    <property type="project" value="UniProtKB-SubCell"/>
</dbReference>
<evidence type="ECO:0000256" key="4">
    <source>
        <dbReference type="ARBA" id="ARBA00022737"/>
    </source>
</evidence>
<evidence type="ECO:0000256" key="8">
    <source>
        <dbReference type="SAM" id="MobiDB-lite"/>
    </source>
</evidence>
<dbReference type="Pfam" id="PF17809">
    <property type="entry name" value="UPA_2"/>
    <property type="match status" value="1"/>
</dbReference>
<comment type="subcellular location">
    <subcellularLocation>
        <location evidence="2">Cytoplasm</location>
    </subcellularLocation>
    <subcellularLocation>
        <location evidence="1">Membrane</location>
    </subcellularLocation>
</comment>
<dbReference type="PANTHER" id="PTHR24123:SF141">
    <property type="entry name" value="ANKYRIN 2, ISOFORM U"/>
    <property type="match status" value="1"/>
</dbReference>
<comment type="caution">
    <text evidence="10">The sequence shown here is derived from an EMBL/GenBank/DDBJ whole genome shotgun (WGS) entry which is preliminary data.</text>
</comment>
<evidence type="ECO:0000256" key="5">
    <source>
        <dbReference type="ARBA" id="ARBA00023043"/>
    </source>
</evidence>
<dbReference type="PANTHER" id="PTHR24123">
    <property type="entry name" value="ANKYRIN REPEAT-CONTAINING"/>
    <property type="match status" value="1"/>
</dbReference>
<feature type="coiled-coil region" evidence="7">
    <location>
        <begin position="1260"/>
        <end position="1302"/>
    </location>
</feature>
<keyword evidence="7" id="KW-0175">Coiled coil</keyword>
<evidence type="ECO:0000256" key="7">
    <source>
        <dbReference type="SAM" id="Coils"/>
    </source>
</evidence>
<feature type="region of interest" description="Disordered" evidence="8">
    <location>
        <begin position="1108"/>
        <end position="1136"/>
    </location>
</feature>